<feature type="transmembrane region" description="Helical" evidence="6">
    <location>
        <begin position="318"/>
        <end position="335"/>
    </location>
</feature>
<evidence type="ECO:0000256" key="1">
    <source>
        <dbReference type="ARBA" id="ARBA00004141"/>
    </source>
</evidence>
<dbReference type="PRINTS" id="PR00173">
    <property type="entry name" value="EDTRNSPORT"/>
</dbReference>
<dbReference type="RefSeq" id="WP_168486088.1">
    <property type="nucleotide sequence ID" value="NZ_JAAZSQ010000007.1"/>
</dbReference>
<evidence type="ECO:0000259" key="7">
    <source>
        <dbReference type="Pfam" id="PF03600"/>
    </source>
</evidence>
<comment type="caution">
    <text evidence="8">The sequence shown here is derived from an EMBL/GenBank/DDBJ whole genome shotgun (WGS) entry which is preliminary data.</text>
</comment>
<keyword evidence="5 6" id="KW-0472">Membrane</keyword>
<keyword evidence="2" id="KW-0813">Transport</keyword>
<keyword evidence="4 6" id="KW-1133">Transmembrane helix</keyword>
<protein>
    <recommendedName>
        <fullName evidence="7">Citrate transporter-like domain-containing protein</fullName>
    </recommendedName>
</protein>
<dbReference type="GO" id="GO:0016020">
    <property type="term" value="C:membrane"/>
    <property type="evidence" value="ECO:0007669"/>
    <property type="project" value="UniProtKB-SubCell"/>
</dbReference>
<proteinExistence type="predicted"/>
<comment type="subcellular location">
    <subcellularLocation>
        <location evidence="1">Membrane</location>
        <topology evidence="1">Multi-pass membrane protein</topology>
    </subcellularLocation>
</comment>
<dbReference type="GO" id="GO:0055085">
    <property type="term" value="P:transmembrane transport"/>
    <property type="evidence" value="ECO:0007669"/>
    <property type="project" value="InterPro"/>
</dbReference>
<gene>
    <name evidence="8" type="ORF">HGG74_09370</name>
</gene>
<feature type="transmembrane region" description="Helical" evidence="6">
    <location>
        <begin position="133"/>
        <end position="156"/>
    </location>
</feature>
<evidence type="ECO:0000256" key="6">
    <source>
        <dbReference type="SAM" id="Phobius"/>
    </source>
</evidence>
<evidence type="ECO:0000256" key="2">
    <source>
        <dbReference type="ARBA" id="ARBA00022448"/>
    </source>
</evidence>
<feature type="transmembrane region" description="Helical" evidence="6">
    <location>
        <begin position="51"/>
        <end position="71"/>
    </location>
</feature>
<dbReference type="InterPro" id="IPR004680">
    <property type="entry name" value="Cit_transptr-like_dom"/>
</dbReference>
<feature type="transmembrane region" description="Helical" evidence="6">
    <location>
        <begin position="389"/>
        <end position="410"/>
    </location>
</feature>
<dbReference type="AlphaFoldDB" id="A0A7X6K5U9"/>
<feature type="transmembrane region" description="Helical" evidence="6">
    <location>
        <begin position="438"/>
        <end position="457"/>
    </location>
</feature>
<sequence length="460" mass="47915">MTPADLSIIVLVGLFLLALVPRAHMGLAAFTGSLIVALYAGISTDQLVSYFPSNFVILIVGVMCLFGILQVTGAMDWFLRGATRAVGNRRVLIPVVPFVLGAVIAGVGTLPLAACAIVAPIGMALARQHRIPAFLMAFVVMNGVLSGLFSPVAVFGLTANKQLADLGVPLPMHSSLVIFLASVAVGLLLTVALMVVYRRQLRSTEVTSSESPLSGPTAGIVTQGPVSRKLSPFTKEMGPHTSAAPTAGIATQVYSEAPETMSGTEHSKPAKILSIIAFAVLVVAGVGFRLDLGYTAFVLAFVLILVLRLEPTQIIAKVPWGVVVLIGGLLTYVGLMQELGAFERLSEMLSVDNSPALSLLVLCYIAALTSFLANSIAVIVTTLPLLPPLIAAGVDPLGAVIALLFSAVLVDNNPVGSAGGLVIGATAAEDRQRLFRRMLGYGLGAVVLAPAAMWAIFGLW</sequence>
<evidence type="ECO:0000256" key="4">
    <source>
        <dbReference type="ARBA" id="ARBA00022989"/>
    </source>
</evidence>
<feature type="domain" description="Citrate transporter-like" evidence="7">
    <location>
        <begin position="16"/>
        <end position="402"/>
    </location>
</feature>
<feature type="transmembrane region" description="Helical" evidence="6">
    <location>
        <begin position="91"/>
        <end position="121"/>
    </location>
</feature>
<name>A0A7X6K5U9_9MICC</name>
<feature type="transmembrane region" description="Helical" evidence="6">
    <location>
        <begin position="356"/>
        <end position="383"/>
    </location>
</feature>
<organism evidence="8 9">
    <name type="scientific">Arthrobacter mobilis</name>
    <dbReference type="NCBI Taxonomy" id="2724944"/>
    <lineage>
        <taxon>Bacteria</taxon>
        <taxon>Bacillati</taxon>
        <taxon>Actinomycetota</taxon>
        <taxon>Actinomycetes</taxon>
        <taxon>Micrococcales</taxon>
        <taxon>Micrococcaceae</taxon>
        <taxon>Arthrobacter</taxon>
    </lineage>
</organism>
<feature type="transmembrane region" description="Helical" evidence="6">
    <location>
        <begin position="6"/>
        <end position="39"/>
    </location>
</feature>
<feature type="transmembrane region" description="Helical" evidence="6">
    <location>
        <begin position="275"/>
        <end position="306"/>
    </location>
</feature>
<evidence type="ECO:0000313" key="8">
    <source>
        <dbReference type="EMBL" id="NKX54744.1"/>
    </source>
</evidence>
<reference evidence="8 9" key="1">
    <citation type="submission" date="2020-04" db="EMBL/GenBank/DDBJ databases">
        <title>Arthrobacter sp. nov.</title>
        <authorList>
            <person name="Liu S."/>
        </authorList>
    </citation>
    <scope>NUCLEOTIDE SEQUENCE [LARGE SCALE GENOMIC DNA]</scope>
    <source>
        <strain evidence="8 9">E918</strain>
    </source>
</reference>
<keyword evidence="3 6" id="KW-0812">Transmembrane</keyword>
<keyword evidence="9" id="KW-1185">Reference proteome</keyword>
<dbReference type="EMBL" id="JAAZSQ010000007">
    <property type="protein sequence ID" value="NKX54744.1"/>
    <property type="molecule type" value="Genomic_DNA"/>
</dbReference>
<evidence type="ECO:0000256" key="3">
    <source>
        <dbReference type="ARBA" id="ARBA00022692"/>
    </source>
</evidence>
<dbReference type="Proteomes" id="UP000544090">
    <property type="component" value="Unassembled WGS sequence"/>
</dbReference>
<dbReference type="Pfam" id="PF03600">
    <property type="entry name" value="CitMHS"/>
    <property type="match status" value="1"/>
</dbReference>
<evidence type="ECO:0000256" key="5">
    <source>
        <dbReference type="ARBA" id="ARBA00023136"/>
    </source>
</evidence>
<evidence type="ECO:0000313" key="9">
    <source>
        <dbReference type="Proteomes" id="UP000544090"/>
    </source>
</evidence>
<accession>A0A7X6K5U9</accession>
<feature type="transmembrane region" description="Helical" evidence="6">
    <location>
        <begin position="176"/>
        <end position="197"/>
    </location>
</feature>